<evidence type="ECO:0000313" key="1">
    <source>
        <dbReference type="EMBL" id="CAK9861672.1"/>
    </source>
</evidence>
<organism evidence="1 2">
    <name type="scientific">Sphagnum jensenii</name>
    <dbReference type="NCBI Taxonomy" id="128206"/>
    <lineage>
        <taxon>Eukaryota</taxon>
        <taxon>Viridiplantae</taxon>
        <taxon>Streptophyta</taxon>
        <taxon>Embryophyta</taxon>
        <taxon>Bryophyta</taxon>
        <taxon>Sphagnophytina</taxon>
        <taxon>Sphagnopsida</taxon>
        <taxon>Sphagnales</taxon>
        <taxon>Sphagnaceae</taxon>
        <taxon>Sphagnum</taxon>
    </lineage>
</organism>
<reference evidence="1" key="1">
    <citation type="submission" date="2024-03" db="EMBL/GenBank/DDBJ databases">
        <authorList>
            <consortium name="ELIXIR-Norway"/>
            <consortium name="Elixir Norway"/>
        </authorList>
    </citation>
    <scope>NUCLEOTIDE SEQUENCE</scope>
</reference>
<protein>
    <submittedName>
        <fullName evidence="1">Uncharacterized protein</fullName>
    </submittedName>
</protein>
<proteinExistence type="predicted"/>
<sequence>MHENCWQQTKSYLNFFQGTLHDPSSSSSFLVAMLLLLRSPVVVPYLEREEEALMMQMLQAPHHDNISRGIFFFPSFLENSKENFKA</sequence>
<name>A0ABP1AGJ4_9BRYO</name>
<evidence type="ECO:0000313" key="2">
    <source>
        <dbReference type="Proteomes" id="UP001497522"/>
    </source>
</evidence>
<dbReference type="EMBL" id="OZ023713">
    <property type="protein sequence ID" value="CAK9861672.1"/>
    <property type="molecule type" value="Genomic_DNA"/>
</dbReference>
<keyword evidence="2" id="KW-1185">Reference proteome</keyword>
<gene>
    <name evidence="1" type="ORF">CSSPJE1EN2_LOCUS4667</name>
</gene>
<dbReference type="Proteomes" id="UP001497522">
    <property type="component" value="Chromosome 12"/>
</dbReference>
<accession>A0ABP1AGJ4</accession>